<dbReference type="PANTHER" id="PTHR30313:SF2">
    <property type="entry name" value="DNA PRIMASE"/>
    <property type="match status" value="1"/>
</dbReference>
<evidence type="ECO:0000256" key="4">
    <source>
        <dbReference type="SAM" id="MobiDB-lite"/>
    </source>
</evidence>
<accession>A0A6G9YTM0</accession>
<dbReference type="RefSeq" id="WP_428847104.1">
    <property type="nucleotide sequence ID" value="NZ_CP046172.1"/>
</dbReference>
<proteinExistence type="predicted"/>
<protein>
    <recommendedName>
        <fullName evidence="5">Zinc finger CHC2-type domain-containing protein</fullName>
    </recommendedName>
</protein>
<dbReference type="GO" id="GO:0003677">
    <property type="term" value="F:DNA binding"/>
    <property type="evidence" value="ECO:0007669"/>
    <property type="project" value="InterPro"/>
</dbReference>
<dbReference type="InterPro" id="IPR036977">
    <property type="entry name" value="DNA_primase_Znf_CHC2"/>
</dbReference>
<evidence type="ECO:0000313" key="6">
    <source>
        <dbReference type="EMBL" id="QIS16467.1"/>
    </source>
</evidence>
<dbReference type="GO" id="GO:0003899">
    <property type="term" value="F:DNA-directed RNA polymerase activity"/>
    <property type="evidence" value="ECO:0007669"/>
    <property type="project" value="InterPro"/>
</dbReference>
<reference evidence="6 7" key="1">
    <citation type="journal article" date="2019" name="ACS Chem. Biol.">
        <title>Identification and Mobilization of a Cryptic Antibiotic Biosynthesis Gene Locus from a Human-Pathogenic Nocardia Isolate.</title>
        <authorList>
            <person name="Herisse M."/>
            <person name="Ishida K."/>
            <person name="Porter J.L."/>
            <person name="Howden B."/>
            <person name="Hertweck C."/>
            <person name="Stinear T.P."/>
            <person name="Pidot S.J."/>
        </authorList>
    </citation>
    <scope>NUCLEOTIDE SEQUENCE [LARGE SCALE GENOMIC DNA]</scope>
    <source>
        <strain evidence="6 7">AUSMDU00012717</strain>
    </source>
</reference>
<dbReference type="GO" id="GO:0008270">
    <property type="term" value="F:zinc ion binding"/>
    <property type="evidence" value="ECO:0007669"/>
    <property type="project" value="UniProtKB-KW"/>
</dbReference>
<keyword evidence="3" id="KW-0862">Zinc</keyword>
<dbReference type="Gene3D" id="3.90.580.10">
    <property type="entry name" value="Zinc finger, CHC2-type domain"/>
    <property type="match status" value="1"/>
</dbReference>
<keyword evidence="7" id="KW-1185">Reference proteome</keyword>
<dbReference type="AlphaFoldDB" id="A0A6G9YTM0"/>
<evidence type="ECO:0000256" key="3">
    <source>
        <dbReference type="ARBA" id="ARBA00022833"/>
    </source>
</evidence>
<keyword evidence="1" id="KW-0479">Metal-binding</keyword>
<name>A0A6G9YTM0_9NOCA</name>
<gene>
    <name evidence="6" type="ORF">F5544_43300</name>
</gene>
<dbReference type="Proteomes" id="UP000503540">
    <property type="component" value="Chromosome"/>
</dbReference>
<keyword evidence="2" id="KW-0863">Zinc-finger</keyword>
<evidence type="ECO:0000259" key="5">
    <source>
        <dbReference type="SMART" id="SM00400"/>
    </source>
</evidence>
<dbReference type="PANTHER" id="PTHR30313">
    <property type="entry name" value="DNA PRIMASE"/>
    <property type="match status" value="1"/>
</dbReference>
<dbReference type="InterPro" id="IPR050219">
    <property type="entry name" value="DnaG_primase"/>
</dbReference>
<organism evidence="6 7">
    <name type="scientific">Nocardia arthritidis</name>
    <dbReference type="NCBI Taxonomy" id="228602"/>
    <lineage>
        <taxon>Bacteria</taxon>
        <taxon>Bacillati</taxon>
        <taxon>Actinomycetota</taxon>
        <taxon>Actinomycetes</taxon>
        <taxon>Mycobacteriales</taxon>
        <taxon>Nocardiaceae</taxon>
        <taxon>Nocardia</taxon>
    </lineage>
</organism>
<evidence type="ECO:0000256" key="2">
    <source>
        <dbReference type="ARBA" id="ARBA00022771"/>
    </source>
</evidence>
<evidence type="ECO:0000313" key="7">
    <source>
        <dbReference type="Proteomes" id="UP000503540"/>
    </source>
</evidence>
<dbReference type="GO" id="GO:0006269">
    <property type="term" value="P:DNA replication, synthesis of primer"/>
    <property type="evidence" value="ECO:0007669"/>
    <property type="project" value="TreeGrafter"/>
</dbReference>
<dbReference type="InterPro" id="IPR002694">
    <property type="entry name" value="Znf_CHC2"/>
</dbReference>
<dbReference type="Pfam" id="PF01807">
    <property type="entry name" value="Zn_ribbon_DnaG"/>
    <property type="match status" value="1"/>
</dbReference>
<feature type="domain" description="Zinc finger CHC2-type" evidence="5">
    <location>
        <begin position="32"/>
        <end position="86"/>
    </location>
</feature>
<dbReference type="EMBL" id="CP046172">
    <property type="protein sequence ID" value="QIS16467.1"/>
    <property type="molecule type" value="Genomic_DNA"/>
</dbReference>
<sequence length="131" mass="14469">MVGLLESSAIVQVIRKYYPEFEAPDDRGREWIKALCPFHGESHPSASISYTNNAFICRACGVKGDVYSIIMHEEGVGFAEAKRLSEKIAPGGNESVRSEPRRKSSRRVFGESGVAGSRVRSGIRREPAPWS</sequence>
<dbReference type="KEGG" id="nah:F5544_43300"/>
<feature type="region of interest" description="Disordered" evidence="4">
    <location>
        <begin position="89"/>
        <end position="131"/>
    </location>
</feature>
<dbReference type="SMART" id="SM00400">
    <property type="entry name" value="ZnF_CHCC"/>
    <property type="match status" value="1"/>
</dbReference>
<dbReference type="GO" id="GO:0005737">
    <property type="term" value="C:cytoplasm"/>
    <property type="evidence" value="ECO:0007669"/>
    <property type="project" value="TreeGrafter"/>
</dbReference>
<evidence type="ECO:0000256" key="1">
    <source>
        <dbReference type="ARBA" id="ARBA00022723"/>
    </source>
</evidence>
<dbReference type="SUPFAM" id="SSF57783">
    <property type="entry name" value="Zinc beta-ribbon"/>
    <property type="match status" value="1"/>
</dbReference>